<name>A0AAE1EMM3_PETCI</name>
<feature type="region of interest" description="Disordered" evidence="1">
    <location>
        <begin position="44"/>
        <end position="77"/>
    </location>
</feature>
<sequence>MEGMTSLIQYLQERDEQRRIEDERRRAEEVETKKQEMAAFMVALTNQSPLSSSPDSKLQQHQPTQHKKPVIKTPSPLQADASFQQFRDWKRRWQDYSVMTDLSTIPLAQQHIQHMFKPGDTAHSTVSSSATPGRQYAHLSGA</sequence>
<evidence type="ECO:0000256" key="1">
    <source>
        <dbReference type="SAM" id="MobiDB-lite"/>
    </source>
</evidence>
<dbReference type="Proteomes" id="UP001286313">
    <property type="component" value="Unassembled WGS sequence"/>
</dbReference>
<evidence type="ECO:0000313" key="2">
    <source>
        <dbReference type="EMBL" id="KAK3854711.1"/>
    </source>
</evidence>
<keyword evidence="3" id="KW-1185">Reference proteome</keyword>
<protein>
    <submittedName>
        <fullName evidence="2">Uncharacterized protein</fullName>
    </submittedName>
</protein>
<evidence type="ECO:0000313" key="3">
    <source>
        <dbReference type="Proteomes" id="UP001286313"/>
    </source>
</evidence>
<comment type="caution">
    <text evidence="2">The sequence shown here is derived from an EMBL/GenBank/DDBJ whole genome shotgun (WGS) entry which is preliminary data.</text>
</comment>
<proteinExistence type="predicted"/>
<accession>A0AAE1EMM3</accession>
<feature type="compositionally biased region" description="Basic and acidic residues" evidence="1">
    <location>
        <begin position="12"/>
        <end position="32"/>
    </location>
</feature>
<gene>
    <name evidence="2" type="ORF">Pcinc_038828</name>
</gene>
<dbReference type="EMBL" id="JAWQEG010006481">
    <property type="protein sequence ID" value="KAK3854711.1"/>
    <property type="molecule type" value="Genomic_DNA"/>
</dbReference>
<reference evidence="2" key="1">
    <citation type="submission" date="2023-10" db="EMBL/GenBank/DDBJ databases">
        <title>Genome assemblies of two species of porcelain crab, Petrolisthes cinctipes and Petrolisthes manimaculis (Anomura: Porcellanidae).</title>
        <authorList>
            <person name="Angst P."/>
        </authorList>
    </citation>
    <scope>NUCLEOTIDE SEQUENCE</scope>
    <source>
        <strain evidence="2">PB745_01</strain>
        <tissue evidence="2">Gill</tissue>
    </source>
</reference>
<feature type="region of interest" description="Disordered" evidence="1">
    <location>
        <begin position="119"/>
        <end position="142"/>
    </location>
</feature>
<dbReference type="AlphaFoldDB" id="A0AAE1EMM3"/>
<feature type="region of interest" description="Disordered" evidence="1">
    <location>
        <begin position="1"/>
        <end position="32"/>
    </location>
</feature>
<feature type="compositionally biased region" description="Polar residues" evidence="1">
    <location>
        <begin position="122"/>
        <end position="132"/>
    </location>
</feature>
<feature type="compositionally biased region" description="Polar residues" evidence="1">
    <location>
        <begin position="44"/>
        <end position="63"/>
    </location>
</feature>
<organism evidence="2 3">
    <name type="scientific">Petrolisthes cinctipes</name>
    <name type="common">Flat porcelain crab</name>
    <dbReference type="NCBI Taxonomy" id="88211"/>
    <lineage>
        <taxon>Eukaryota</taxon>
        <taxon>Metazoa</taxon>
        <taxon>Ecdysozoa</taxon>
        <taxon>Arthropoda</taxon>
        <taxon>Crustacea</taxon>
        <taxon>Multicrustacea</taxon>
        <taxon>Malacostraca</taxon>
        <taxon>Eumalacostraca</taxon>
        <taxon>Eucarida</taxon>
        <taxon>Decapoda</taxon>
        <taxon>Pleocyemata</taxon>
        <taxon>Anomura</taxon>
        <taxon>Galatheoidea</taxon>
        <taxon>Porcellanidae</taxon>
        <taxon>Petrolisthes</taxon>
    </lineage>
</organism>